<sequence length="208" mass="22357">MADSSFGALLVGLLLGAWLSSCMAYDFYVGDRHGWFPNPSEPFNHWAGRNRFHVKDKLVFNYDNESDSVLLVSKEQYDTCNTTDSYLKLEGGQSTYAFSRSGPFYFISGNSTRCKDHGEKLIVIVMAVRGKDKVSPPSSHPIFPPPPFSVTSPSPAPGKAGESPSISPSGNEHSSNAPPQHSSSHLISLDFGSGLLVGLLALGLSGGF</sequence>
<name>A0A833QW15_9POAL</name>
<comment type="subcellular location">
    <subcellularLocation>
        <location evidence="9">Endomembrane system</location>
        <topology evidence="9">Lipid-anchor</topology>
    </subcellularLocation>
    <subcellularLocation>
        <location evidence="1">Membrane</location>
        <topology evidence="1">Lipid-anchor</topology>
        <topology evidence="1">GPI-anchor</topology>
    </subcellularLocation>
</comment>
<dbReference type="FunFam" id="2.60.40.420:FF:000010">
    <property type="entry name" value="Early nodulin-like protein 1"/>
    <property type="match status" value="1"/>
</dbReference>
<evidence type="ECO:0000313" key="13">
    <source>
        <dbReference type="EMBL" id="KAF3326807.1"/>
    </source>
</evidence>
<keyword evidence="2" id="KW-0336">GPI-anchor</keyword>
<evidence type="ECO:0000256" key="2">
    <source>
        <dbReference type="ARBA" id="ARBA00022622"/>
    </source>
</evidence>
<accession>A0A833QW15</accession>
<dbReference type="InterPro" id="IPR039391">
    <property type="entry name" value="Phytocyanin-like"/>
</dbReference>
<comment type="similarity">
    <text evidence="8">Belongs to the early nodulin-like (ENODL) family.</text>
</comment>
<dbReference type="InterPro" id="IPR003245">
    <property type="entry name" value="Phytocyanin_dom"/>
</dbReference>
<evidence type="ECO:0000256" key="5">
    <source>
        <dbReference type="ARBA" id="ARBA00023157"/>
    </source>
</evidence>
<comment type="caution">
    <text evidence="13">The sequence shown here is derived from an EMBL/GenBank/DDBJ whole genome shotgun (WGS) entry which is preliminary data.</text>
</comment>
<feature type="chain" id="PRO_5032490499" evidence="11">
    <location>
        <begin position="25"/>
        <end position="208"/>
    </location>
</feature>
<feature type="signal peptide" evidence="11">
    <location>
        <begin position="1"/>
        <end position="24"/>
    </location>
</feature>
<keyword evidence="5" id="KW-1015">Disulfide bond</keyword>
<dbReference type="GO" id="GO:0005886">
    <property type="term" value="C:plasma membrane"/>
    <property type="evidence" value="ECO:0007669"/>
    <property type="project" value="TreeGrafter"/>
</dbReference>
<evidence type="ECO:0000259" key="12">
    <source>
        <dbReference type="PROSITE" id="PS51485"/>
    </source>
</evidence>
<dbReference type="SUPFAM" id="SSF49503">
    <property type="entry name" value="Cupredoxins"/>
    <property type="match status" value="1"/>
</dbReference>
<feature type="compositionally biased region" description="Polar residues" evidence="10">
    <location>
        <begin position="164"/>
        <end position="183"/>
    </location>
</feature>
<evidence type="ECO:0000256" key="10">
    <source>
        <dbReference type="SAM" id="MobiDB-lite"/>
    </source>
</evidence>
<dbReference type="PROSITE" id="PS51485">
    <property type="entry name" value="PHYTOCYANIN"/>
    <property type="match status" value="1"/>
</dbReference>
<dbReference type="GO" id="GO:0012505">
    <property type="term" value="C:endomembrane system"/>
    <property type="evidence" value="ECO:0007669"/>
    <property type="project" value="UniProtKB-SubCell"/>
</dbReference>
<dbReference type="GO" id="GO:0098552">
    <property type="term" value="C:side of membrane"/>
    <property type="evidence" value="ECO:0007669"/>
    <property type="project" value="UniProtKB-KW"/>
</dbReference>
<dbReference type="EMBL" id="SWLB01000018">
    <property type="protein sequence ID" value="KAF3326807.1"/>
    <property type="molecule type" value="Genomic_DNA"/>
</dbReference>
<evidence type="ECO:0000256" key="8">
    <source>
        <dbReference type="ARBA" id="ARBA00035011"/>
    </source>
</evidence>
<dbReference type="PANTHER" id="PTHR33021">
    <property type="entry name" value="BLUE COPPER PROTEIN"/>
    <property type="match status" value="1"/>
</dbReference>
<reference evidence="13" key="1">
    <citation type="submission" date="2020-01" db="EMBL/GenBank/DDBJ databases">
        <title>Genome sequence of Kobresia littledalei, the first chromosome-level genome in the family Cyperaceae.</title>
        <authorList>
            <person name="Qu G."/>
        </authorList>
    </citation>
    <scope>NUCLEOTIDE SEQUENCE</scope>
    <source>
        <strain evidence="13">C.B.Clarke</strain>
        <tissue evidence="13">Leaf</tissue>
    </source>
</reference>
<feature type="region of interest" description="Disordered" evidence="10">
    <location>
        <begin position="133"/>
        <end position="183"/>
    </location>
</feature>
<feature type="domain" description="Phytocyanin" evidence="12">
    <location>
        <begin position="25"/>
        <end position="127"/>
    </location>
</feature>
<dbReference type="AlphaFoldDB" id="A0A833QW15"/>
<evidence type="ECO:0000256" key="11">
    <source>
        <dbReference type="SAM" id="SignalP"/>
    </source>
</evidence>
<evidence type="ECO:0000256" key="7">
    <source>
        <dbReference type="ARBA" id="ARBA00023288"/>
    </source>
</evidence>
<evidence type="ECO:0000313" key="14">
    <source>
        <dbReference type="Proteomes" id="UP000623129"/>
    </source>
</evidence>
<evidence type="ECO:0000256" key="6">
    <source>
        <dbReference type="ARBA" id="ARBA00023180"/>
    </source>
</evidence>
<dbReference type="GO" id="GO:0009055">
    <property type="term" value="F:electron transfer activity"/>
    <property type="evidence" value="ECO:0007669"/>
    <property type="project" value="InterPro"/>
</dbReference>
<feature type="compositionally biased region" description="Pro residues" evidence="10">
    <location>
        <begin position="138"/>
        <end position="148"/>
    </location>
</feature>
<keyword evidence="4" id="KW-0472">Membrane</keyword>
<organism evidence="13 14">
    <name type="scientific">Carex littledalei</name>
    <dbReference type="NCBI Taxonomy" id="544730"/>
    <lineage>
        <taxon>Eukaryota</taxon>
        <taxon>Viridiplantae</taxon>
        <taxon>Streptophyta</taxon>
        <taxon>Embryophyta</taxon>
        <taxon>Tracheophyta</taxon>
        <taxon>Spermatophyta</taxon>
        <taxon>Magnoliopsida</taxon>
        <taxon>Liliopsida</taxon>
        <taxon>Poales</taxon>
        <taxon>Cyperaceae</taxon>
        <taxon>Cyperoideae</taxon>
        <taxon>Cariceae</taxon>
        <taxon>Carex</taxon>
        <taxon>Carex subgen. Euthyceras</taxon>
    </lineage>
</organism>
<proteinExistence type="inferred from homology"/>
<dbReference type="OrthoDB" id="2015640at2759"/>
<gene>
    <name evidence="13" type="ORF">FCM35_KLT08437</name>
</gene>
<evidence type="ECO:0000256" key="1">
    <source>
        <dbReference type="ARBA" id="ARBA00004589"/>
    </source>
</evidence>
<dbReference type="PANTHER" id="PTHR33021:SF14">
    <property type="entry name" value="OS01G0272700 PROTEIN"/>
    <property type="match status" value="1"/>
</dbReference>
<keyword evidence="7" id="KW-0449">Lipoprotein</keyword>
<evidence type="ECO:0000256" key="9">
    <source>
        <dbReference type="ARBA" id="ARBA00037868"/>
    </source>
</evidence>
<protein>
    <submittedName>
        <fullName evidence="13">Plastocyanin-like domain-containing family protein</fullName>
    </submittedName>
</protein>
<evidence type="ECO:0000256" key="4">
    <source>
        <dbReference type="ARBA" id="ARBA00023136"/>
    </source>
</evidence>
<keyword evidence="14" id="KW-1185">Reference proteome</keyword>
<dbReference type="Pfam" id="PF02298">
    <property type="entry name" value="Cu_bind_like"/>
    <property type="match status" value="1"/>
</dbReference>
<keyword evidence="6" id="KW-0325">Glycoprotein</keyword>
<dbReference type="InterPro" id="IPR008972">
    <property type="entry name" value="Cupredoxin"/>
</dbReference>
<dbReference type="Proteomes" id="UP000623129">
    <property type="component" value="Unassembled WGS sequence"/>
</dbReference>
<evidence type="ECO:0000256" key="3">
    <source>
        <dbReference type="ARBA" id="ARBA00022729"/>
    </source>
</evidence>
<keyword evidence="3 11" id="KW-0732">Signal</keyword>
<dbReference type="Gene3D" id="2.60.40.420">
    <property type="entry name" value="Cupredoxins - blue copper proteins"/>
    <property type="match status" value="1"/>
</dbReference>